<protein>
    <submittedName>
        <fullName evidence="1">Uncharacterized protein</fullName>
    </submittedName>
</protein>
<organism evidence="1">
    <name type="scientific">Arundo donax</name>
    <name type="common">Giant reed</name>
    <name type="synonym">Donax arundinaceus</name>
    <dbReference type="NCBI Taxonomy" id="35708"/>
    <lineage>
        <taxon>Eukaryota</taxon>
        <taxon>Viridiplantae</taxon>
        <taxon>Streptophyta</taxon>
        <taxon>Embryophyta</taxon>
        <taxon>Tracheophyta</taxon>
        <taxon>Spermatophyta</taxon>
        <taxon>Magnoliopsida</taxon>
        <taxon>Liliopsida</taxon>
        <taxon>Poales</taxon>
        <taxon>Poaceae</taxon>
        <taxon>PACMAD clade</taxon>
        <taxon>Arundinoideae</taxon>
        <taxon>Arundineae</taxon>
        <taxon>Arundo</taxon>
    </lineage>
</organism>
<name>A0A0A9H2H8_ARUDO</name>
<evidence type="ECO:0000313" key="1">
    <source>
        <dbReference type="EMBL" id="JAE31435.1"/>
    </source>
</evidence>
<dbReference type="AlphaFoldDB" id="A0A0A9H2H8"/>
<sequence length="25" mass="2825">MTVQSYKDDEAILIAITQLCTTCTY</sequence>
<proteinExistence type="predicted"/>
<reference evidence="1" key="2">
    <citation type="journal article" date="2015" name="Data Brief">
        <title>Shoot transcriptome of the giant reed, Arundo donax.</title>
        <authorList>
            <person name="Barrero R.A."/>
            <person name="Guerrero F.D."/>
            <person name="Moolhuijzen P."/>
            <person name="Goolsby J.A."/>
            <person name="Tidwell J."/>
            <person name="Bellgard S.E."/>
            <person name="Bellgard M.I."/>
        </authorList>
    </citation>
    <scope>NUCLEOTIDE SEQUENCE</scope>
    <source>
        <tissue evidence="1">Shoot tissue taken approximately 20 cm above the soil surface</tissue>
    </source>
</reference>
<dbReference type="EMBL" id="GBRH01166461">
    <property type="protein sequence ID" value="JAE31435.1"/>
    <property type="molecule type" value="Transcribed_RNA"/>
</dbReference>
<reference evidence="1" key="1">
    <citation type="submission" date="2014-09" db="EMBL/GenBank/DDBJ databases">
        <authorList>
            <person name="Magalhaes I.L.F."/>
            <person name="Oliveira U."/>
            <person name="Santos F.R."/>
            <person name="Vidigal T.H.D.A."/>
            <person name="Brescovit A.D."/>
            <person name="Santos A.J."/>
        </authorList>
    </citation>
    <scope>NUCLEOTIDE SEQUENCE</scope>
    <source>
        <tissue evidence="1">Shoot tissue taken approximately 20 cm above the soil surface</tissue>
    </source>
</reference>
<accession>A0A0A9H2H8</accession>